<sequence>MDRFPGLRLIQLITTGTLQKVASGYDKLRCIVNLVGNATRAAEETVRILRELEG</sequence>
<evidence type="ECO:0000313" key="1">
    <source>
        <dbReference type="EMBL" id="MBA1834328.1"/>
    </source>
</evidence>
<organism evidence="1 2">
    <name type="scientific">Corynebacterium wankanglinii</name>
    <dbReference type="NCBI Taxonomy" id="2735136"/>
    <lineage>
        <taxon>Bacteria</taxon>
        <taxon>Bacillati</taxon>
        <taxon>Actinomycetota</taxon>
        <taxon>Actinomycetes</taxon>
        <taxon>Mycobacteriales</taxon>
        <taxon>Corynebacteriaceae</taxon>
        <taxon>Corynebacterium</taxon>
    </lineage>
</organism>
<dbReference type="EMBL" id="JABFEE010000001">
    <property type="protein sequence ID" value="MBA1834328.1"/>
    <property type="molecule type" value="Genomic_DNA"/>
</dbReference>
<comment type="caution">
    <text evidence="1">The sequence shown here is derived from an EMBL/GenBank/DDBJ whole genome shotgun (WGS) entry which is preliminary data.</text>
</comment>
<gene>
    <name evidence="1" type="ORF">HMC16_01050</name>
</gene>
<name>A0A838CGX2_9CORY</name>
<dbReference type="RefSeq" id="WP_181193899.1">
    <property type="nucleotide sequence ID" value="NZ_JABFEE010000001.1"/>
</dbReference>
<proteinExistence type="predicted"/>
<dbReference type="AlphaFoldDB" id="A0A838CGX2"/>
<accession>A0A838CGX2</accession>
<reference evidence="1 2" key="1">
    <citation type="submission" date="2020-05" db="EMBL/GenBank/DDBJ databases">
        <title>Descriptions of Corynebacterium xxxx sp. nov., Corynebacterium yyyy sp. nov. and Corynebacterium zzzz sp. nov.</title>
        <authorList>
            <person name="Zhang G."/>
        </authorList>
    </citation>
    <scope>NUCLEOTIDE SEQUENCE [LARGE SCALE GENOMIC DNA]</scope>
    <source>
        <strain evidence="2">zg-915</strain>
    </source>
</reference>
<dbReference type="Proteomes" id="UP000581408">
    <property type="component" value="Unassembled WGS sequence"/>
</dbReference>
<evidence type="ECO:0000313" key="2">
    <source>
        <dbReference type="Proteomes" id="UP000581408"/>
    </source>
</evidence>
<protein>
    <submittedName>
        <fullName evidence="1">Uncharacterized protein</fullName>
    </submittedName>
</protein>